<name>A0A146FBP7_ASPKA</name>
<accession>A0A146FBP7</accession>
<organism evidence="2 3">
    <name type="scientific">Aspergillus kawachii</name>
    <name type="common">White koji mold</name>
    <name type="synonym">Aspergillus awamori var. kawachi</name>
    <dbReference type="NCBI Taxonomy" id="1069201"/>
    <lineage>
        <taxon>Eukaryota</taxon>
        <taxon>Fungi</taxon>
        <taxon>Dikarya</taxon>
        <taxon>Ascomycota</taxon>
        <taxon>Pezizomycotina</taxon>
        <taxon>Eurotiomycetes</taxon>
        <taxon>Eurotiomycetidae</taxon>
        <taxon>Eurotiales</taxon>
        <taxon>Aspergillaceae</taxon>
        <taxon>Aspergillus</taxon>
        <taxon>Aspergillus subgen. Circumdati</taxon>
    </lineage>
</organism>
<sequence length="216" mass="22520">MRGIEALAFLAAIGAAHGQSTVGFGPYFSLGPTQSWIREANTTLVLPEAPSPQKDRLALWPGMGTSGGDLIQALAVSFSDPNSTGQANYVVGTQLGGKEVPASAGDKVTMHYKYNDSTGKYDQTVSINGEVVSTLSTSSGQAQGWGTAVECQDDACQSTAGAHKYLDTTIILNAEDNSFGDTLSINEASSSGLSTSDNGKTWTVSTININSHTYNL</sequence>
<reference evidence="3" key="2">
    <citation type="submission" date="2016-02" db="EMBL/GenBank/DDBJ databases">
        <title>Genome sequencing of Aspergillus luchuensis NBRC 4314.</title>
        <authorList>
            <person name="Yamada O."/>
        </authorList>
    </citation>
    <scope>NUCLEOTIDE SEQUENCE [LARGE SCALE GENOMIC DNA]</scope>
    <source>
        <strain evidence="3">RIB 2604</strain>
    </source>
</reference>
<feature type="chain" id="PRO_5007523722" evidence="1">
    <location>
        <begin position="19"/>
        <end position="216"/>
    </location>
</feature>
<feature type="signal peptide" evidence="1">
    <location>
        <begin position="1"/>
        <end position="18"/>
    </location>
</feature>
<reference evidence="2 3" key="1">
    <citation type="journal article" date="2016" name="DNA Res.">
        <title>Genome sequence of Aspergillus luchuensis NBRC 4314.</title>
        <authorList>
            <person name="Yamada O."/>
            <person name="Machida M."/>
            <person name="Hosoyama A."/>
            <person name="Goto M."/>
            <person name="Takahashi T."/>
            <person name="Futagami T."/>
            <person name="Yamagata Y."/>
            <person name="Takeuchi M."/>
            <person name="Kobayashi T."/>
            <person name="Koike H."/>
            <person name="Abe K."/>
            <person name="Asai K."/>
            <person name="Arita M."/>
            <person name="Fujita N."/>
            <person name="Fukuda K."/>
            <person name="Higa K."/>
            <person name="Horikawa H."/>
            <person name="Ishikawa T."/>
            <person name="Jinno K."/>
            <person name="Kato Y."/>
            <person name="Kirimura K."/>
            <person name="Mizutani O."/>
            <person name="Nakasone K."/>
            <person name="Sano M."/>
            <person name="Shiraishi Y."/>
            <person name="Tsukahara M."/>
            <person name="Gomi K."/>
        </authorList>
    </citation>
    <scope>NUCLEOTIDE SEQUENCE [LARGE SCALE GENOMIC DNA]</scope>
    <source>
        <strain evidence="2 3">RIB 2604</strain>
    </source>
</reference>
<dbReference type="VEuPathDB" id="FungiDB:ASPFODRAFT_127892"/>
<evidence type="ECO:0000256" key="1">
    <source>
        <dbReference type="SAM" id="SignalP"/>
    </source>
</evidence>
<dbReference type="AlphaFoldDB" id="A0A146FBP7"/>
<evidence type="ECO:0000313" key="2">
    <source>
        <dbReference type="EMBL" id="GAT22943.1"/>
    </source>
</evidence>
<protein>
    <submittedName>
        <fullName evidence="2">Similar to An03g01670</fullName>
    </submittedName>
</protein>
<keyword evidence="1" id="KW-0732">Signal</keyword>
<comment type="caution">
    <text evidence="2">The sequence shown here is derived from an EMBL/GenBank/DDBJ whole genome shotgun (WGS) entry which is preliminary data.</text>
</comment>
<gene>
    <name evidence="2" type="ORF">RIB2604_01700790</name>
</gene>
<dbReference type="Proteomes" id="UP000075230">
    <property type="component" value="Unassembled WGS sequence"/>
</dbReference>
<dbReference type="EMBL" id="BCWF01000017">
    <property type="protein sequence ID" value="GAT22943.1"/>
    <property type="molecule type" value="Genomic_DNA"/>
</dbReference>
<proteinExistence type="predicted"/>
<evidence type="ECO:0000313" key="3">
    <source>
        <dbReference type="Proteomes" id="UP000075230"/>
    </source>
</evidence>